<keyword evidence="7" id="KW-1185">Reference proteome</keyword>
<sequence length="452" mass="49754">MEEGDANGFSITSCLRNTVAMFHWIEKEMSWRKEKGLPPGFDTLRATKPIVAVGAEEPLADQMMLADYFHGTDGLGGIHSSHPHLTPEETWKDLFSSALKSPDQETAAAAQEAQQPNALFTPSTRPAHEEILRILRENDPDTITIVAIGPLTNLALAAAADTETFLRVKEVVVMGGTIEQHGNVGQPTLSPPHQTIKEPPFRLIKAPDTKIRAELNIRNQMTPVAEFNTYADSIAAARIYALTSPNPHTTMPPTPPTSPGKETADPPPPFLQPYPKNLSKQLKLTIFPLDITNRHTLTRGTYTNFITPLLSISPPSPLATWTHAFLSSTYTKITSLHTSRGDADSIGLELHDPLCIWYVLLPDSPMWRFAESVHGPVEDIRVETTGQWTRGMCVVDRRGRRRRRDDGIEGEVPGDTGNWLSGGAGNRVRRVVRTPGEDVFGAWMLGRIFGGS</sequence>
<dbReference type="GO" id="GO:0005829">
    <property type="term" value="C:cytosol"/>
    <property type="evidence" value="ECO:0007669"/>
    <property type="project" value="TreeGrafter"/>
</dbReference>
<comment type="caution">
    <text evidence="6">The sequence shown here is derived from an EMBL/GenBank/DDBJ whole genome shotgun (WGS) entry which is preliminary data.</text>
</comment>
<feature type="region of interest" description="Disordered" evidence="4">
    <location>
        <begin position="245"/>
        <end position="267"/>
    </location>
</feature>
<proteinExistence type="inferred from homology"/>
<evidence type="ECO:0000256" key="4">
    <source>
        <dbReference type="SAM" id="MobiDB-lite"/>
    </source>
</evidence>
<dbReference type="GO" id="GO:0008477">
    <property type="term" value="F:purine nucleosidase activity"/>
    <property type="evidence" value="ECO:0007669"/>
    <property type="project" value="TreeGrafter"/>
</dbReference>
<evidence type="ECO:0000256" key="3">
    <source>
        <dbReference type="ARBA" id="ARBA00023295"/>
    </source>
</evidence>
<keyword evidence="2 6" id="KW-0378">Hydrolase</keyword>
<keyword evidence="3" id="KW-0326">Glycosidase</keyword>
<name>A0A9P4LXL3_9PEZI</name>
<dbReference type="InterPro" id="IPR023186">
    <property type="entry name" value="IUNH"/>
</dbReference>
<dbReference type="PANTHER" id="PTHR12304:SF56">
    <property type="entry name" value="HYDROLASE, PUTATIVE (AFU_ORTHOLOGUE AFUA_1G11790)-RELATED"/>
    <property type="match status" value="1"/>
</dbReference>
<dbReference type="AlphaFoldDB" id="A0A9P4LXL3"/>
<feature type="compositionally biased region" description="Low complexity" evidence="4">
    <location>
        <begin position="104"/>
        <end position="115"/>
    </location>
</feature>
<evidence type="ECO:0000313" key="7">
    <source>
        <dbReference type="Proteomes" id="UP000799776"/>
    </source>
</evidence>
<dbReference type="Proteomes" id="UP000799776">
    <property type="component" value="Unassembled WGS sequence"/>
</dbReference>
<comment type="similarity">
    <text evidence="1">Belongs to the IUNH family.</text>
</comment>
<dbReference type="GO" id="GO:0006152">
    <property type="term" value="P:purine nucleoside catabolic process"/>
    <property type="evidence" value="ECO:0007669"/>
    <property type="project" value="TreeGrafter"/>
</dbReference>
<dbReference type="InterPro" id="IPR036452">
    <property type="entry name" value="Ribo_hydro-like"/>
</dbReference>
<gene>
    <name evidence="6" type="ORF">K490DRAFT_67994</name>
</gene>
<evidence type="ECO:0000256" key="2">
    <source>
        <dbReference type="ARBA" id="ARBA00022801"/>
    </source>
</evidence>
<accession>A0A9P4LXL3</accession>
<evidence type="ECO:0000259" key="5">
    <source>
        <dbReference type="Pfam" id="PF01156"/>
    </source>
</evidence>
<organism evidence="6 7">
    <name type="scientific">Saccharata proteae CBS 121410</name>
    <dbReference type="NCBI Taxonomy" id="1314787"/>
    <lineage>
        <taxon>Eukaryota</taxon>
        <taxon>Fungi</taxon>
        <taxon>Dikarya</taxon>
        <taxon>Ascomycota</taxon>
        <taxon>Pezizomycotina</taxon>
        <taxon>Dothideomycetes</taxon>
        <taxon>Dothideomycetes incertae sedis</taxon>
        <taxon>Botryosphaeriales</taxon>
        <taxon>Saccharataceae</taxon>
        <taxon>Saccharata</taxon>
    </lineage>
</organism>
<feature type="region of interest" description="Disordered" evidence="4">
    <location>
        <begin position="102"/>
        <end position="124"/>
    </location>
</feature>
<dbReference type="EMBL" id="ML978733">
    <property type="protein sequence ID" value="KAF2085108.1"/>
    <property type="molecule type" value="Genomic_DNA"/>
</dbReference>
<protein>
    <submittedName>
        <fullName evidence="6">Nucleoside hydrolase</fullName>
    </submittedName>
</protein>
<feature type="domain" description="Inosine/uridine-preferring nucleoside hydrolase" evidence="5">
    <location>
        <begin position="51"/>
        <end position="403"/>
    </location>
</feature>
<reference evidence="6" key="1">
    <citation type="journal article" date="2020" name="Stud. Mycol.">
        <title>101 Dothideomycetes genomes: a test case for predicting lifestyles and emergence of pathogens.</title>
        <authorList>
            <person name="Haridas S."/>
            <person name="Albert R."/>
            <person name="Binder M."/>
            <person name="Bloem J."/>
            <person name="Labutti K."/>
            <person name="Salamov A."/>
            <person name="Andreopoulos B."/>
            <person name="Baker S."/>
            <person name="Barry K."/>
            <person name="Bills G."/>
            <person name="Bluhm B."/>
            <person name="Cannon C."/>
            <person name="Castanera R."/>
            <person name="Culley D."/>
            <person name="Daum C."/>
            <person name="Ezra D."/>
            <person name="Gonzalez J."/>
            <person name="Henrissat B."/>
            <person name="Kuo A."/>
            <person name="Liang C."/>
            <person name="Lipzen A."/>
            <person name="Lutzoni F."/>
            <person name="Magnuson J."/>
            <person name="Mondo S."/>
            <person name="Nolan M."/>
            <person name="Ohm R."/>
            <person name="Pangilinan J."/>
            <person name="Park H.-J."/>
            <person name="Ramirez L."/>
            <person name="Alfaro M."/>
            <person name="Sun H."/>
            <person name="Tritt A."/>
            <person name="Yoshinaga Y."/>
            <person name="Zwiers L.-H."/>
            <person name="Turgeon B."/>
            <person name="Goodwin S."/>
            <person name="Spatafora J."/>
            <person name="Crous P."/>
            <person name="Grigoriev I."/>
        </authorList>
    </citation>
    <scope>NUCLEOTIDE SEQUENCE</scope>
    <source>
        <strain evidence="6">CBS 121410</strain>
    </source>
</reference>
<dbReference type="Gene3D" id="3.90.245.10">
    <property type="entry name" value="Ribonucleoside hydrolase-like"/>
    <property type="match status" value="1"/>
</dbReference>
<evidence type="ECO:0000313" key="6">
    <source>
        <dbReference type="EMBL" id="KAF2085108.1"/>
    </source>
</evidence>
<dbReference type="InterPro" id="IPR001910">
    <property type="entry name" value="Inosine/uridine_hydrolase_dom"/>
</dbReference>
<dbReference type="OrthoDB" id="5783963at2759"/>
<dbReference type="SUPFAM" id="SSF53590">
    <property type="entry name" value="Nucleoside hydrolase"/>
    <property type="match status" value="1"/>
</dbReference>
<dbReference type="PANTHER" id="PTHR12304">
    <property type="entry name" value="INOSINE-URIDINE PREFERRING NUCLEOSIDE HYDROLASE"/>
    <property type="match status" value="1"/>
</dbReference>
<dbReference type="Pfam" id="PF01156">
    <property type="entry name" value="IU_nuc_hydro"/>
    <property type="match status" value="1"/>
</dbReference>
<evidence type="ECO:0000256" key="1">
    <source>
        <dbReference type="ARBA" id="ARBA00009176"/>
    </source>
</evidence>